<evidence type="ECO:0000256" key="7">
    <source>
        <dbReference type="SAM" id="MobiDB-lite"/>
    </source>
</evidence>
<dbReference type="Gene3D" id="3.90.550.10">
    <property type="entry name" value="Spore Coat Polysaccharide Biosynthesis Protein SpsA, Chain A"/>
    <property type="match status" value="1"/>
</dbReference>
<gene>
    <name evidence="9" type="ORF">MNBD_ALPHA09-416</name>
</gene>
<dbReference type="InterPro" id="IPR029044">
    <property type="entry name" value="Nucleotide-diphossugar_trans"/>
</dbReference>
<name>A0A3B0T1Y1_9ZZZZ</name>
<comment type="subcellular location">
    <subcellularLocation>
        <location evidence="1">Membrane</location>
        <topology evidence="1">Multi-pass membrane protein</topology>
    </subcellularLocation>
</comment>
<dbReference type="SUPFAM" id="SSF53448">
    <property type="entry name" value="Nucleotide-diphospho-sugar transferases"/>
    <property type="match status" value="1"/>
</dbReference>
<evidence type="ECO:0000256" key="5">
    <source>
        <dbReference type="ARBA" id="ARBA00022989"/>
    </source>
</evidence>
<feature type="transmembrane region" description="Helical" evidence="8">
    <location>
        <begin position="594"/>
        <end position="616"/>
    </location>
</feature>
<sequence>MLEGQGSAIRASHQPSQAGSERRAAQAPTSFERFLVETGEMPPQLLSAFRLAMRHSAASAVEIAAAEGIIDEEALYGALARYRGLPFLPRGETGLQVEIDANEVESCLRHQWLRLRDRRGSTFVIAAPRDPAARALRHLGVTGAGGQRVIDTIAAPSTIRALIDGAFSASFTENAIWGLARATPEFSAHRRLVPWQGIALGAIAAGFALGVWAAPLATFFVAGLGLAGVFFMVSVFRLSCFVAAFAGRRPLPKAPGGNSPEDRSLPVYTVLVPLYREAGMVHQTVAALLALDYPRARLDIKLVLEADDTETLGAVERLDLPGCIEVVVVPPSLPRTKPKAMNYALARARGDLVAVFDAEDIPQPTQLRTAARAFRSAPEKLACFQCRLGFYNTGQNWLTRQFAIEYAALFEVILPVLDRLGLPLMLGGTSNHFRTFALRDAGGWDAFNVTEDADLGLRLARLGYKSGWLDSLTLEEATSSPRTWLAQRQRWLRGWMQTYAVHMRNPGRLLGELGVVGFLSFQAIVGGVVLSAMVYPLFLAHFLWLSGIGEFLLPSGEPVFDGLLLVNAVNLLFGFGVTVELAIFGLYRSGQARLLWQIPLLPVYWLYVSLASYLALWRLCRRPFEWEKTYHRPRRPLS</sequence>
<dbReference type="CDD" id="cd06427">
    <property type="entry name" value="CESA_like_2"/>
    <property type="match status" value="1"/>
</dbReference>
<feature type="transmembrane region" description="Helical" evidence="8">
    <location>
        <begin position="513"/>
        <end position="544"/>
    </location>
</feature>
<keyword evidence="6 8" id="KW-0472">Membrane</keyword>
<dbReference type="GO" id="GO:0016757">
    <property type="term" value="F:glycosyltransferase activity"/>
    <property type="evidence" value="ECO:0007669"/>
    <property type="project" value="UniProtKB-KW"/>
</dbReference>
<keyword evidence="5 8" id="KW-1133">Transmembrane helix</keyword>
<feature type="transmembrane region" description="Helical" evidence="8">
    <location>
        <begin position="219"/>
        <end position="246"/>
    </location>
</feature>
<evidence type="ECO:0000256" key="8">
    <source>
        <dbReference type="SAM" id="Phobius"/>
    </source>
</evidence>
<dbReference type="PANTHER" id="PTHR43867">
    <property type="entry name" value="CELLULOSE SYNTHASE CATALYTIC SUBUNIT A [UDP-FORMING]"/>
    <property type="match status" value="1"/>
</dbReference>
<organism evidence="9">
    <name type="scientific">hydrothermal vent metagenome</name>
    <dbReference type="NCBI Taxonomy" id="652676"/>
    <lineage>
        <taxon>unclassified sequences</taxon>
        <taxon>metagenomes</taxon>
        <taxon>ecological metagenomes</taxon>
    </lineage>
</organism>
<keyword evidence="4 8" id="KW-0812">Transmembrane</keyword>
<proteinExistence type="predicted"/>
<reference evidence="9" key="1">
    <citation type="submission" date="2018-06" db="EMBL/GenBank/DDBJ databases">
        <authorList>
            <person name="Zhirakovskaya E."/>
        </authorList>
    </citation>
    <scope>NUCLEOTIDE SEQUENCE</scope>
</reference>
<evidence type="ECO:0000313" key="9">
    <source>
        <dbReference type="EMBL" id="VAW12741.1"/>
    </source>
</evidence>
<keyword evidence="3 9" id="KW-0808">Transferase</keyword>
<dbReference type="InterPro" id="IPR037257">
    <property type="entry name" value="T2SS_E_N_sf"/>
</dbReference>
<dbReference type="SUPFAM" id="SSF160246">
    <property type="entry name" value="EspE N-terminal domain-like"/>
    <property type="match status" value="1"/>
</dbReference>
<feature type="transmembrane region" description="Helical" evidence="8">
    <location>
        <begin position="192"/>
        <end position="213"/>
    </location>
</feature>
<dbReference type="InterPro" id="IPR050321">
    <property type="entry name" value="Glycosyltr_2/OpgH_subfam"/>
</dbReference>
<evidence type="ECO:0000256" key="2">
    <source>
        <dbReference type="ARBA" id="ARBA00022676"/>
    </source>
</evidence>
<accession>A0A3B0T1Y1</accession>
<dbReference type="EMBL" id="UOEM01000052">
    <property type="protein sequence ID" value="VAW12741.1"/>
    <property type="molecule type" value="Genomic_DNA"/>
</dbReference>
<evidence type="ECO:0000256" key="3">
    <source>
        <dbReference type="ARBA" id="ARBA00022679"/>
    </source>
</evidence>
<feature type="transmembrane region" description="Helical" evidence="8">
    <location>
        <begin position="564"/>
        <end position="587"/>
    </location>
</feature>
<evidence type="ECO:0000256" key="6">
    <source>
        <dbReference type="ARBA" id="ARBA00023136"/>
    </source>
</evidence>
<feature type="region of interest" description="Disordered" evidence="7">
    <location>
        <begin position="1"/>
        <end position="24"/>
    </location>
</feature>
<protein>
    <submittedName>
        <fullName evidence="9">Glycosyl transferase, group 2 family protein</fullName>
    </submittedName>
</protein>
<evidence type="ECO:0000256" key="4">
    <source>
        <dbReference type="ARBA" id="ARBA00022692"/>
    </source>
</evidence>
<dbReference type="PANTHER" id="PTHR43867:SF2">
    <property type="entry name" value="CELLULOSE SYNTHASE CATALYTIC SUBUNIT A [UDP-FORMING]"/>
    <property type="match status" value="1"/>
</dbReference>
<dbReference type="GO" id="GO:0016020">
    <property type="term" value="C:membrane"/>
    <property type="evidence" value="ECO:0007669"/>
    <property type="project" value="UniProtKB-SubCell"/>
</dbReference>
<keyword evidence="2" id="KW-0328">Glycosyltransferase</keyword>
<dbReference type="AlphaFoldDB" id="A0A3B0T1Y1"/>
<evidence type="ECO:0000256" key="1">
    <source>
        <dbReference type="ARBA" id="ARBA00004141"/>
    </source>
</evidence>
<dbReference type="Pfam" id="PF13641">
    <property type="entry name" value="Glyco_tranf_2_3"/>
    <property type="match status" value="1"/>
</dbReference>